<reference evidence="3" key="1">
    <citation type="submission" date="2016-10" db="EMBL/GenBank/DDBJ databases">
        <authorList>
            <person name="Varghese N."/>
            <person name="Submissions S."/>
        </authorList>
    </citation>
    <scope>NUCLEOTIDE SEQUENCE [LARGE SCALE GENOMIC DNA]</scope>
    <source>
        <strain evidence="3">DSM 44498</strain>
    </source>
</reference>
<feature type="region of interest" description="Disordered" evidence="1">
    <location>
        <begin position="1"/>
        <end position="23"/>
    </location>
</feature>
<name>A0A1H4I505_9NOCA</name>
<protein>
    <submittedName>
        <fullName evidence="2">Uncharacterized protein</fullName>
    </submittedName>
</protein>
<evidence type="ECO:0000313" key="3">
    <source>
        <dbReference type="Proteomes" id="UP000183561"/>
    </source>
</evidence>
<proteinExistence type="predicted"/>
<dbReference type="Proteomes" id="UP000183561">
    <property type="component" value="Unassembled WGS sequence"/>
</dbReference>
<evidence type="ECO:0000313" key="2">
    <source>
        <dbReference type="EMBL" id="SEB29167.1"/>
    </source>
</evidence>
<keyword evidence="3" id="KW-1185">Reference proteome</keyword>
<accession>A0A1H4I505</accession>
<organism evidence="2 3">
    <name type="scientific">Rhodococcus koreensis</name>
    <dbReference type="NCBI Taxonomy" id="99653"/>
    <lineage>
        <taxon>Bacteria</taxon>
        <taxon>Bacillati</taxon>
        <taxon>Actinomycetota</taxon>
        <taxon>Actinomycetes</taxon>
        <taxon>Mycobacteriales</taxon>
        <taxon>Nocardiaceae</taxon>
        <taxon>Rhodococcus</taxon>
    </lineage>
</organism>
<gene>
    <name evidence="2" type="ORF">SAMN04490239_0034</name>
</gene>
<dbReference type="EMBL" id="FNSV01000001">
    <property type="protein sequence ID" value="SEB29167.1"/>
    <property type="molecule type" value="Genomic_DNA"/>
</dbReference>
<sequence>MQGLSSPVKSGRTRLIAGRGSARSGRPLHAFGLRNYGYTELRTCVSTDIAGGDIRPPGPGLACCPGAAVRKQSVPHTRIYGTADLRGRPGHGNRRAVRLHALWSRRCNEYTTGRAAPDLRICGSTDLRAGCNRDHKVCSGLGSASGSGASCRNPTTVTARTLRSETQDLPRVQFALTVPPLLIYGSTDSRMQGLSSPVKSGRTRLIAGRGSARSGRPLHAFGLRNYGYTELRTCVSTDIAGGDIRPPGPGLACCPGAAVRKQSVPHTRIYGTADLRGRPGHGNRRAVRLHALWSRRCNEYTTGRAAPDLRICGSTDLRAGCNRDHKVCSGLGSASGSGASCRNPTTVTARTLRSETQDLPRVQFALTVPPLLIYGSTDSRMQGLSSPVKSGRTRLIAGRGSARSGRPLHAFGLRNYGYTELRTCVSTDIAGGDIRPPGPGLACCPGAAVRKQSVPHTRIYGTADLRGRPGHGNRRAVRLHALWSRRCNEYTTGRAAPDLRICGSTDLRAGCNRDHKVCSGLGSASGSGASCRNPTTVTARTLRSETQDLPRVQFALTVPPLLIYGSTDSRMQGLSSPVKSGRTRLIAGRGSARSGRPLHAFGLRNYGYTELRTCVSTSPRRVRNMHDPSFTVRGPPARSACNRTHVGGSTDLRICESTELRISPSVPCTSRPARED</sequence>
<evidence type="ECO:0000256" key="1">
    <source>
        <dbReference type="SAM" id="MobiDB-lite"/>
    </source>
</evidence>
<dbReference type="AlphaFoldDB" id="A0A1H4I505"/>